<dbReference type="GO" id="GO:0036503">
    <property type="term" value="P:ERAD pathway"/>
    <property type="evidence" value="ECO:0007669"/>
    <property type="project" value="TreeGrafter"/>
</dbReference>
<feature type="compositionally biased region" description="Low complexity" evidence="1">
    <location>
        <begin position="36"/>
        <end position="46"/>
    </location>
</feature>
<dbReference type="GO" id="GO:0051082">
    <property type="term" value="F:unfolded protein binding"/>
    <property type="evidence" value="ECO:0007669"/>
    <property type="project" value="TreeGrafter"/>
</dbReference>
<feature type="non-terminal residue" evidence="3">
    <location>
        <position position="60"/>
    </location>
</feature>
<protein>
    <submittedName>
        <fullName evidence="3">UDP-glucose:glycoprotein glucosyltransferase 1</fullName>
    </submittedName>
</protein>
<evidence type="ECO:0000313" key="4">
    <source>
        <dbReference type="Proteomes" id="UP001163046"/>
    </source>
</evidence>
<dbReference type="OrthoDB" id="27683at2759"/>
<dbReference type="GO" id="GO:0005783">
    <property type="term" value="C:endoplasmic reticulum"/>
    <property type="evidence" value="ECO:0007669"/>
    <property type="project" value="TreeGrafter"/>
</dbReference>
<sequence length="60" mass="6763">VNNPMTKEPKLHSAVRIVKEWTDLDNEVRRLQERVSSQTASSNSESAKPSDSPIKAKEEL</sequence>
<dbReference type="InterPro" id="IPR040497">
    <property type="entry name" value="Glyco_transf_24"/>
</dbReference>
<dbReference type="Proteomes" id="UP001163046">
    <property type="component" value="Unassembled WGS sequence"/>
</dbReference>
<dbReference type="PANTHER" id="PTHR11226:SF0">
    <property type="entry name" value="UDP-GLUCOSE:GLYCOPROTEIN GLUCOSYLTRANSFERASE"/>
    <property type="match status" value="1"/>
</dbReference>
<gene>
    <name evidence="3" type="primary">UGGT1_1</name>
    <name evidence="3" type="ORF">OS493_025504</name>
</gene>
<keyword evidence="4" id="KW-1185">Reference proteome</keyword>
<evidence type="ECO:0000256" key="1">
    <source>
        <dbReference type="SAM" id="MobiDB-lite"/>
    </source>
</evidence>
<proteinExistence type="predicted"/>
<dbReference type="Pfam" id="PF18404">
    <property type="entry name" value="Glyco_transf_24"/>
    <property type="match status" value="1"/>
</dbReference>
<comment type="caution">
    <text evidence="3">The sequence shown here is derived from an EMBL/GenBank/DDBJ whole genome shotgun (WGS) entry which is preliminary data.</text>
</comment>
<dbReference type="GO" id="GO:0003980">
    <property type="term" value="F:UDP-glucose:glycoprotein glucosyltransferase activity"/>
    <property type="evidence" value="ECO:0007669"/>
    <property type="project" value="InterPro"/>
</dbReference>
<dbReference type="EMBL" id="MU827798">
    <property type="protein sequence ID" value="KAJ7328105.1"/>
    <property type="molecule type" value="Genomic_DNA"/>
</dbReference>
<dbReference type="AlphaFoldDB" id="A0A9W9YAB0"/>
<organism evidence="3 4">
    <name type="scientific">Desmophyllum pertusum</name>
    <dbReference type="NCBI Taxonomy" id="174260"/>
    <lineage>
        <taxon>Eukaryota</taxon>
        <taxon>Metazoa</taxon>
        <taxon>Cnidaria</taxon>
        <taxon>Anthozoa</taxon>
        <taxon>Hexacorallia</taxon>
        <taxon>Scleractinia</taxon>
        <taxon>Caryophylliina</taxon>
        <taxon>Caryophylliidae</taxon>
        <taxon>Desmophyllum</taxon>
    </lineage>
</organism>
<accession>A0A9W9YAB0</accession>
<evidence type="ECO:0000259" key="2">
    <source>
        <dbReference type="Pfam" id="PF18404"/>
    </source>
</evidence>
<name>A0A9W9YAB0_9CNID</name>
<reference evidence="3" key="1">
    <citation type="submission" date="2023-01" db="EMBL/GenBank/DDBJ databases">
        <title>Genome assembly of the deep-sea coral Lophelia pertusa.</title>
        <authorList>
            <person name="Herrera S."/>
            <person name="Cordes E."/>
        </authorList>
    </citation>
    <scope>NUCLEOTIDE SEQUENCE</scope>
    <source>
        <strain evidence="3">USNM1676648</strain>
        <tissue evidence="3">Polyp</tissue>
    </source>
</reference>
<dbReference type="GO" id="GO:0018279">
    <property type="term" value="P:protein N-linked glycosylation via asparagine"/>
    <property type="evidence" value="ECO:0007669"/>
    <property type="project" value="TreeGrafter"/>
</dbReference>
<dbReference type="InterPro" id="IPR009448">
    <property type="entry name" value="UDP-g_GGtrans"/>
</dbReference>
<dbReference type="PANTHER" id="PTHR11226">
    <property type="entry name" value="UDP-GLUCOSE GLYCOPROTEIN:GLUCOSYLTRANSFERASE"/>
    <property type="match status" value="1"/>
</dbReference>
<feature type="region of interest" description="Disordered" evidence="1">
    <location>
        <begin position="32"/>
        <end position="60"/>
    </location>
</feature>
<evidence type="ECO:0000313" key="3">
    <source>
        <dbReference type="EMBL" id="KAJ7328105.1"/>
    </source>
</evidence>
<feature type="domain" description="Glucosyltransferase 24 catalytic" evidence="2">
    <location>
        <begin position="2"/>
        <end position="31"/>
    </location>
</feature>